<evidence type="ECO:0000313" key="7">
    <source>
        <dbReference type="EMBL" id="AUR50745.1"/>
    </source>
</evidence>
<keyword evidence="8" id="KW-1185">Reference proteome</keyword>
<dbReference type="OrthoDB" id="9778870at2"/>
<dbReference type="PROSITE" id="PS50893">
    <property type="entry name" value="ABC_TRANSPORTER_2"/>
    <property type="match status" value="1"/>
</dbReference>
<accession>A0A2I7N3D5</accession>
<dbReference type="CDD" id="cd10147">
    <property type="entry name" value="Wzt_C-like"/>
    <property type="match status" value="1"/>
</dbReference>
<dbReference type="CDD" id="cd03220">
    <property type="entry name" value="ABC_KpsT_Wzt"/>
    <property type="match status" value="1"/>
</dbReference>
<dbReference type="PANTHER" id="PTHR46743">
    <property type="entry name" value="TEICHOIC ACIDS EXPORT ATP-BINDING PROTEIN TAGH"/>
    <property type="match status" value="1"/>
</dbReference>
<dbReference type="GO" id="GO:0005524">
    <property type="term" value="F:ATP binding"/>
    <property type="evidence" value="ECO:0007669"/>
    <property type="project" value="UniProtKB-KW"/>
</dbReference>
<evidence type="ECO:0000256" key="5">
    <source>
        <dbReference type="ARBA" id="ARBA00022840"/>
    </source>
</evidence>
<proteinExistence type="inferred from homology"/>
<keyword evidence="4" id="KW-0547">Nucleotide-binding</keyword>
<dbReference type="Pfam" id="PF00005">
    <property type="entry name" value="ABC_tran"/>
    <property type="match status" value="1"/>
</dbReference>
<keyword evidence="3" id="KW-1003">Cell membrane</keyword>
<protein>
    <recommendedName>
        <fullName evidence="6">ABC transporter domain-containing protein</fullName>
    </recommendedName>
</protein>
<organism evidence="7 8">
    <name type="scientific">Aquella oligotrophica</name>
    <dbReference type="NCBI Taxonomy" id="2067065"/>
    <lineage>
        <taxon>Bacteria</taxon>
        <taxon>Pseudomonadati</taxon>
        <taxon>Pseudomonadota</taxon>
        <taxon>Betaproteobacteria</taxon>
        <taxon>Neisseriales</taxon>
        <taxon>Neisseriaceae</taxon>
        <taxon>Aquella</taxon>
    </lineage>
</organism>
<evidence type="ECO:0000313" key="8">
    <source>
        <dbReference type="Proteomes" id="UP000236655"/>
    </source>
</evidence>
<dbReference type="KEGG" id="nba:CUN60_00020"/>
<dbReference type="Gene3D" id="3.40.50.300">
    <property type="entry name" value="P-loop containing nucleotide triphosphate hydrolases"/>
    <property type="match status" value="1"/>
</dbReference>
<evidence type="ECO:0000256" key="4">
    <source>
        <dbReference type="ARBA" id="ARBA00022741"/>
    </source>
</evidence>
<dbReference type="GO" id="GO:0016020">
    <property type="term" value="C:membrane"/>
    <property type="evidence" value="ECO:0007669"/>
    <property type="project" value="InterPro"/>
</dbReference>
<dbReference type="Pfam" id="PF14524">
    <property type="entry name" value="Wzt_C"/>
    <property type="match status" value="1"/>
</dbReference>
<dbReference type="GO" id="GO:0140359">
    <property type="term" value="F:ABC-type transporter activity"/>
    <property type="evidence" value="ECO:0007669"/>
    <property type="project" value="InterPro"/>
</dbReference>
<reference evidence="8" key="1">
    <citation type="submission" date="2017-11" db="EMBL/GenBank/DDBJ databases">
        <authorList>
            <person name="Chan K.G."/>
            <person name="Lee L.S."/>
        </authorList>
    </citation>
    <scope>NUCLEOTIDE SEQUENCE [LARGE SCALE GENOMIC DNA]</scope>
    <source>
        <strain evidence="8">DSM 100970</strain>
    </source>
</reference>
<evidence type="ECO:0000256" key="3">
    <source>
        <dbReference type="ARBA" id="ARBA00022475"/>
    </source>
</evidence>
<evidence type="ECO:0000256" key="2">
    <source>
        <dbReference type="ARBA" id="ARBA00022448"/>
    </source>
</evidence>
<dbReference type="InterPro" id="IPR027417">
    <property type="entry name" value="P-loop_NTPase"/>
</dbReference>
<dbReference type="SUPFAM" id="SSF52540">
    <property type="entry name" value="P-loop containing nucleoside triphosphate hydrolases"/>
    <property type="match status" value="1"/>
</dbReference>
<keyword evidence="2" id="KW-0813">Transport</keyword>
<dbReference type="AlphaFoldDB" id="A0A2I7N3D5"/>
<name>A0A2I7N3D5_9NEIS</name>
<keyword evidence="3" id="KW-0472">Membrane</keyword>
<dbReference type="GO" id="GO:0016887">
    <property type="term" value="F:ATP hydrolysis activity"/>
    <property type="evidence" value="ECO:0007669"/>
    <property type="project" value="InterPro"/>
</dbReference>
<dbReference type="InterPro" id="IPR003593">
    <property type="entry name" value="AAA+_ATPase"/>
</dbReference>
<dbReference type="InterPro" id="IPR050683">
    <property type="entry name" value="Bact_Polysacc_Export_ATP-bd"/>
</dbReference>
<evidence type="ECO:0000259" key="6">
    <source>
        <dbReference type="PROSITE" id="PS50893"/>
    </source>
</evidence>
<comment type="similarity">
    <text evidence="1">Belongs to the ABC transporter superfamily.</text>
</comment>
<evidence type="ECO:0000256" key="1">
    <source>
        <dbReference type="ARBA" id="ARBA00005417"/>
    </source>
</evidence>
<dbReference type="PANTHER" id="PTHR46743:SF2">
    <property type="entry name" value="TEICHOIC ACIDS EXPORT ATP-BINDING PROTEIN TAGH"/>
    <property type="match status" value="1"/>
</dbReference>
<dbReference type="InterPro" id="IPR029439">
    <property type="entry name" value="Wzt_C"/>
</dbReference>
<dbReference type="RefSeq" id="WP_102950045.1">
    <property type="nucleotide sequence ID" value="NZ_CP024847.1"/>
</dbReference>
<gene>
    <name evidence="7" type="ORF">CUN60_00020</name>
</gene>
<dbReference type="SMART" id="SM00382">
    <property type="entry name" value="AAA"/>
    <property type="match status" value="1"/>
</dbReference>
<dbReference type="Gene3D" id="2.70.50.60">
    <property type="entry name" value="abc- transporter (atp binding component) like domain"/>
    <property type="match status" value="1"/>
</dbReference>
<dbReference type="InterPro" id="IPR003439">
    <property type="entry name" value="ABC_transporter-like_ATP-bd"/>
</dbReference>
<dbReference type="InterPro" id="IPR015860">
    <property type="entry name" value="ABC_transpr_TagH-like"/>
</dbReference>
<sequence>MTSDSKVIELKNVQKSFKVYDSPLALLKGMFNWGNLKEKIILNDISFCVEKGETIGIMGRNGAGKSTLLKILAGTLTADGGEIFVNGRVTALLELGTGFNPEYSGRENIYMGGLCLGMSKAEIDTKIDSIIEFSELRDVIDQPFKTYSTGMQSRLTFSTAISVEPDILIIDEALSVGDAKFQAKCYQWIHSLKAKQVTVLIVSHDENTITTFCDRAIILEEGKVHSISSPLEATKIYHNILFRGGADQDLLVQNRLEPSMRYGSSVGAIYEFGLLNSKGELINRVLSGEECYLYFKFGFATQMADISGGFVIKDVKGRIVWGTTNILQYSESITVAANELIVFKVKCRMWLANGEYFVTLGIANFNTGNKVDFIEDATYFKVDGADCILDASIVNLESRLLIEREETYA</sequence>
<keyword evidence="5" id="KW-0067">ATP-binding</keyword>
<feature type="domain" description="ABC transporter" evidence="6">
    <location>
        <begin position="8"/>
        <end position="246"/>
    </location>
</feature>
<dbReference type="EMBL" id="CP024847">
    <property type="protein sequence ID" value="AUR50745.1"/>
    <property type="molecule type" value="Genomic_DNA"/>
</dbReference>
<dbReference type="Proteomes" id="UP000236655">
    <property type="component" value="Chromosome"/>
</dbReference>